<sequence length="632" mass="70901">MISRLLYGLVALVLCALPAMAGYVEPDSLKDKVAKGELPPVDQRLPSEPLKVTIEGEGKSVGQYGGTARILIGGQRNISLMTVYGYTRLVRYDDKLQLQPDLLKSFDVQDGRVFTFHLRPGLKWSDGEPVTTEDFRYALEDVQLNEELSKVISPYLLVDGKPPKFEIVDDNTLRYSWDAPNPDFLPQIAAPQALSLVMPAKYLKQFHKKYQSEDKLAELIKANGEKKWTGLHINKARQYRPENPDLPTLDPWRNITKPPSEQFVFERNPYFHRVDQEGRQLPYIDRFVLNVSSSSLIAAKTGAGETDLQAQNISFADYTFLKESEATHPIRVKLWESGRGSRVALFPNLNFADPVWSKVLRDVRFRRAASLAINRDEINQAKFFGLSRPSADTVLPASPLYREEYATAYTAYDPDKANALLDEMGLDKRGSDGVRLLPDGRRAEIIIETAGEDSVETDVLQLITDHWSKVGLKLVIRTSQTDVLRSRVIGGTTMMTVASGLDNGVPTADMNPKALAPTSHEQMQWPQWGIFVESAGEKGTQADVKEAQELFDLYKQWEKAADSAARAEIWHKMLALYTDQAFSIGIVNGAKQPIVISAKLRNVPETALFSFDPTAYFGVYGMDTFWFDKKGP</sequence>
<accession>A0ACC5R834</accession>
<comment type="caution">
    <text evidence="1">The sequence shown here is derived from an EMBL/GenBank/DDBJ whole genome shotgun (WGS) entry which is preliminary data.</text>
</comment>
<organism evidence="1 2">
    <name type="scientific">Taklimakanibacter albus</name>
    <dbReference type="NCBI Taxonomy" id="2800327"/>
    <lineage>
        <taxon>Bacteria</taxon>
        <taxon>Pseudomonadati</taxon>
        <taxon>Pseudomonadota</taxon>
        <taxon>Alphaproteobacteria</taxon>
        <taxon>Hyphomicrobiales</taxon>
        <taxon>Aestuariivirgaceae</taxon>
        <taxon>Taklimakanibacter</taxon>
    </lineage>
</organism>
<reference evidence="1" key="1">
    <citation type="submission" date="2021-01" db="EMBL/GenBank/DDBJ databases">
        <authorList>
            <person name="Sun Q."/>
        </authorList>
    </citation>
    <scope>NUCLEOTIDE SEQUENCE</scope>
    <source>
        <strain evidence="1">YIM B02566</strain>
    </source>
</reference>
<dbReference type="Proteomes" id="UP000616151">
    <property type="component" value="Unassembled WGS sequence"/>
</dbReference>
<dbReference type="EMBL" id="JAENHL010000007">
    <property type="protein sequence ID" value="MBK1868762.1"/>
    <property type="molecule type" value="Genomic_DNA"/>
</dbReference>
<name>A0ACC5R834_9HYPH</name>
<gene>
    <name evidence="1" type="ORF">JHL16_20565</name>
</gene>
<proteinExistence type="predicted"/>
<evidence type="ECO:0000313" key="1">
    <source>
        <dbReference type="EMBL" id="MBK1868762.1"/>
    </source>
</evidence>
<keyword evidence="2" id="KW-1185">Reference proteome</keyword>
<evidence type="ECO:0000313" key="2">
    <source>
        <dbReference type="Proteomes" id="UP000616151"/>
    </source>
</evidence>
<protein>
    <submittedName>
        <fullName evidence="1">ABC transporter substrate-binding protein</fullName>
    </submittedName>
</protein>